<protein>
    <submittedName>
        <fullName evidence="1">Uncharacterized protein</fullName>
    </submittedName>
</protein>
<organism evidence="1 2">
    <name type="scientific">Stylosanthes scabra</name>
    <dbReference type="NCBI Taxonomy" id="79078"/>
    <lineage>
        <taxon>Eukaryota</taxon>
        <taxon>Viridiplantae</taxon>
        <taxon>Streptophyta</taxon>
        <taxon>Embryophyta</taxon>
        <taxon>Tracheophyta</taxon>
        <taxon>Spermatophyta</taxon>
        <taxon>Magnoliopsida</taxon>
        <taxon>eudicotyledons</taxon>
        <taxon>Gunneridae</taxon>
        <taxon>Pentapetalae</taxon>
        <taxon>rosids</taxon>
        <taxon>fabids</taxon>
        <taxon>Fabales</taxon>
        <taxon>Fabaceae</taxon>
        <taxon>Papilionoideae</taxon>
        <taxon>50 kb inversion clade</taxon>
        <taxon>dalbergioids sensu lato</taxon>
        <taxon>Dalbergieae</taxon>
        <taxon>Pterocarpus clade</taxon>
        <taxon>Stylosanthes</taxon>
    </lineage>
</organism>
<proteinExistence type="predicted"/>
<evidence type="ECO:0000313" key="1">
    <source>
        <dbReference type="EMBL" id="MED6135760.1"/>
    </source>
</evidence>
<dbReference type="EMBL" id="JASCZI010060750">
    <property type="protein sequence ID" value="MED6135760.1"/>
    <property type="molecule type" value="Genomic_DNA"/>
</dbReference>
<sequence>MNEEQRDTADVLLWLFSERVLKAKAVLGNPERARALIVKMAGRNKTLANLRRAMALNPQGRHRESVGGFFPGSRRDAGTVGRGSSSIVFAGEEGVQGDRSFDASGYIESNFLGPRALEALRDYDPMESLRWVEWAMLRSTTIMKSIEPRRLMQRRGRRRLRRLSPKLRRTALADAKEKGVELQCLKDREAGFLADLELAKKGLSEEKSRADKAESVLAVTEQARQELIKLAEDSVKATEDALKEQILVLAPDFNVSLLGAWKVVVDGQIMDLPLQPSQD</sequence>
<gene>
    <name evidence="1" type="ORF">PIB30_049650</name>
</gene>
<name>A0ABU6SH79_9FABA</name>
<dbReference type="Proteomes" id="UP001341840">
    <property type="component" value="Unassembled WGS sequence"/>
</dbReference>
<reference evidence="1 2" key="1">
    <citation type="journal article" date="2023" name="Plants (Basel)">
        <title>Bridging the Gap: Combining Genomics and Transcriptomics Approaches to Understand Stylosanthes scabra, an Orphan Legume from the Brazilian Caatinga.</title>
        <authorList>
            <person name="Ferreira-Neto J.R.C."/>
            <person name="da Silva M.D."/>
            <person name="Binneck E."/>
            <person name="de Melo N.F."/>
            <person name="da Silva R.H."/>
            <person name="de Melo A.L.T.M."/>
            <person name="Pandolfi V."/>
            <person name="Bustamante F.O."/>
            <person name="Brasileiro-Vidal A.C."/>
            <person name="Benko-Iseppon A.M."/>
        </authorList>
    </citation>
    <scope>NUCLEOTIDE SEQUENCE [LARGE SCALE GENOMIC DNA]</scope>
    <source>
        <tissue evidence="1">Leaves</tissue>
    </source>
</reference>
<comment type="caution">
    <text evidence="1">The sequence shown here is derived from an EMBL/GenBank/DDBJ whole genome shotgun (WGS) entry which is preliminary data.</text>
</comment>
<evidence type="ECO:0000313" key="2">
    <source>
        <dbReference type="Proteomes" id="UP001341840"/>
    </source>
</evidence>
<accession>A0ABU6SH79</accession>
<keyword evidence="2" id="KW-1185">Reference proteome</keyword>